<organism evidence="1 2">
    <name type="scientific">Kaistella haifensis DSM 19056</name>
    <dbReference type="NCBI Taxonomy" id="1450526"/>
    <lineage>
        <taxon>Bacteria</taxon>
        <taxon>Pseudomonadati</taxon>
        <taxon>Bacteroidota</taxon>
        <taxon>Flavobacteriia</taxon>
        <taxon>Flavobacteriales</taxon>
        <taxon>Weeksellaceae</taxon>
        <taxon>Chryseobacterium group</taxon>
        <taxon>Kaistella</taxon>
    </lineage>
</organism>
<dbReference type="RefSeq" id="WP_031502996.1">
    <property type="nucleotide sequence ID" value="NZ_JASZ02000020.1"/>
</dbReference>
<protein>
    <submittedName>
        <fullName evidence="1">Uncharacterized protein</fullName>
    </submittedName>
</protein>
<dbReference type="Proteomes" id="UP000197587">
    <property type="component" value="Unassembled WGS sequence"/>
</dbReference>
<reference evidence="1 2" key="1">
    <citation type="submission" date="2017-05" db="EMBL/GenBank/DDBJ databases">
        <title>Genome of Chryseobacterium haifense.</title>
        <authorList>
            <person name="Newman J.D."/>
        </authorList>
    </citation>
    <scope>NUCLEOTIDE SEQUENCE [LARGE SCALE GENOMIC DNA]</scope>
    <source>
        <strain evidence="1 2">DSM 19056</strain>
    </source>
</reference>
<accession>A0A246B8R0</accession>
<sequence length="85" mass="9905">MAQWKFAKAINENEAFKIDGTNIWNHYWHCVNKKVEVKGPDGGNVYFFKEYQIENNDKIINFVAGEFIDSKVGIYLKDDLSDTKL</sequence>
<name>A0A246B8R0_9FLAO</name>
<evidence type="ECO:0000313" key="1">
    <source>
        <dbReference type="EMBL" id="OWK97795.1"/>
    </source>
</evidence>
<comment type="caution">
    <text evidence="1">The sequence shown here is derived from an EMBL/GenBank/DDBJ whole genome shotgun (WGS) entry which is preliminary data.</text>
</comment>
<gene>
    <name evidence="1" type="ORF">AP75_09575</name>
</gene>
<dbReference type="EMBL" id="JASZ02000020">
    <property type="protein sequence ID" value="OWK97795.1"/>
    <property type="molecule type" value="Genomic_DNA"/>
</dbReference>
<dbReference type="AlphaFoldDB" id="A0A246B8R0"/>
<keyword evidence="2" id="KW-1185">Reference proteome</keyword>
<evidence type="ECO:0000313" key="2">
    <source>
        <dbReference type="Proteomes" id="UP000197587"/>
    </source>
</evidence>
<proteinExistence type="predicted"/>